<dbReference type="Proteomes" id="UP001596501">
    <property type="component" value="Unassembled WGS sequence"/>
</dbReference>
<comment type="caution">
    <text evidence="1">The sequence shown here is derived from an EMBL/GenBank/DDBJ whole genome shotgun (WGS) entry which is preliminary data.</text>
</comment>
<accession>A0ABW2QP93</accession>
<reference evidence="2" key="1">
    <citation type="journal article" date="2019" name="Int. J. Syst. Evol. Microbiol.">
        <title>The Global Catalogue of Microorganisms (GCM) 10K type strain sequencing project: providing services to taxonomists for standard genome sequencing and annotation.</title>
        <authorList>
            <consortium name="The Broad Institute Genomics Platform"/>
            <consortium name="The Broad Institute Genome Sequencing Center for Infectious Disease"/>
            <person name="Wu L."/>
            <person name="Ma J."/>
        </authorList>
    </citation>
    <scope>NUCLEOTIDE SEQUENCE [LARGE SCALE GENOMIC DNA]</scope>
    <source>
        <strain evidence="2">CGMCC 1.12371</strain>
    </source>
</reference>
<organism evidence="1 2">
    <name type="scientific">Hydrogenophaga atypica</name>
    <dbReference type="NCBI Taxonomy" id="249409"/>
    <lineage>
        <taxon>Bacteria</taxon>
        <taxon>Pseudomonadati</taxon>
        <taxon>Pseudomonadota</taxon>
        <taxon>Betaproteobacteria</taxon>
        <taxon>Burkholderiales</taxon>
        <taxon>Comamonadaceae</taxon>
        <taxon>Hydrogenophaga</taxon>
    </lineage>
</organism>
<evidence type="ECO:0000313" key="2">
    <source>
        <dbReference type="Proteomes" id="UP001596501"/>
    </source>
</evidence>
<dbReference type="RefSeq" id="WP_382225405.1">
    <property type="nucleotide sequence ID" value="NZ_JBHTCA010000014.1"/>
</dbReference>
<dbReference type="EMBL" id="JBHTCA010000014">
    <property type="protein sequence ID" value="MFC7410398.1"/>
    <property type="molecule type" value="Genomic_DNA"/>
</dbReference>
<name>A0ABW2QP93_9BURK</name>
<sequence>MYRIEEFPEVWVDACLRSSEGRLMFLSAYGRDGSLMQLMAALDLGGAERGGADRFHLVNSQGARHPVDVNGTSRLNKHTGRLPKQNLFGPLSHMWLFDKTLQQEDKANRIAWVLQHAEVPAVEPSLATGNSLPALNHGVMSDRVWQTLVRLSPVALLEHWREPVMQWCLDKGAIDALNDPVYPALGPVSAIRVSLSDHYLTFISDSVRSGLLRA</sequence>
<evidence type="ECO:0000313" key="1">
    <source>
        <dbReference type="EMBL" id="MFC7410398.1"/>
    </source>
</evidence>
<keyword evidence="2" id="KW-1185">Reference proteome</keyword>
<protein>
    <submittedName>
        <fullName evidence="1">Uncharacterized protein</fullName>
    </submittedName>
</protein>
<proteinExistence type="predicted"/>
<gene>
    <name evidence="1" type="ORF">ACFQPB_16150</name>
</gene>